<keyword evidence="7 13" id="KW-0479">Metal-binding</keyword>
<comment type="pathway">
    <text evidence="3 13">Cofactor biosynthesis; riboflavin biosynthesis; 5-amino-6-(D-ribitylamino)uracil from GTP: step 3/4.</text>
</comment>
<evidence type="ECO:0000256" key="12">
    <source>
        <dbReference type="ARBA" id="ARBA00023268"/>
    </source>
</evidence>
<dbReference type="InterPro" id="IPR050765">
    <property type="entry name" value="Riboflavin_Biosynth_HTPR"/>
</dbReference>
<dbReference type="AlphaFoldDB" id="A0A450T6Y9"/>
<evidence type="ECO:0000256" key="16">
    <source>
        <dbReference type="PIRSR" id="PIRSR006769-3"/>
    </source>
</evidence>
<evidence type="ECO:0000256" key="9">
    <source>
        <dbReference type="ARBA" id="ARBA00022833"/>
    </source>
</evidence>
<proteinExistence type="inferred from homology"/>
<evidence type="ECO:0000256" key="14">
    <source>
        <dbReference type="PIRSR" id="PIRSR006769-1"/>
    </source>
</evidence>
<dbReference type="PANTHER" id="PTHR38011:SF7">
    <property type="entry name" value="2,5-DIAMINO-6-RIBOSYLAMINO-4(3H)-PYRIMIDINONE 5'-PHOSPHATE REDUCTASE"/>
    <property type="match status" value="1"/>
</dbReference>
<dbReference type="InterPro" id="IPR016193">
    <property type="entry name" value="Cytidine_deaminase-like"/>
</dbReference>
<comment type="similarity">
    <text evidence="4 13">In the N-terminal section; belongs to the cytidine and deoxycytidylate deaminase family.</text>
</comment>
<dbReference type="EC" id="3.5.4.26" evidence="13"/>
<keyword evidence="10 13" id="KW-0521">NADP</keyword>
<comment type="pathway">
    <text evidence="2 13">Cofactor biosynthesis; riboflavin biosynthesis; 5-amino-6-(D-ribitylamino)uracil from GTP: step 2/4.</text>
</comment>
<evidence type="ECO:0000256" key="4">
    <source>
        <dbReference type="ARBA" id="ARBA00005259"/>
    </source>
</evidence>
<comment type="catalytic activity">
    <reaction evidence="13">
        <text>5-amino-6-(5-phospho-D-ribitylamino)uracil + NADP(+) = 5-amino-6-(5-phospho-D-ribosylamino)uracil + NADPH + H(+)</text>
        <dbReference type="Rhea" id="RHEA:17845"/>
        <dbReference type="ChEBI" id="CHEBI:15378"/>
        <dbReference type="ChEBI" id="CHEBI:57783"/>
        <dbReference type="ChEBI" id="CHEBI:58349"/>
        <dbReference type="ChEBI" id="CHEBI:58421"/>
        <dbReference type="ChEBI" id="CHEBI:58453"/>
        <dbReference type="EC" id="1.1.1.193"/>
    </reaction>
</comment>
<evidence type="ECO:0000256" key="2">
    <source>
        <dbReference type="ARBA" id="ARBA00004882"/>
    </source>
</evidence>
<dbReference type="InterPro" id="IPR016192">
    <property type="entry name" value="APOBEC/CMP_deaminase_Zn-bd"/>
</dbReference>
<keyword evidence="11 13" id="KW-0560">Oxidoreductase</keyword>
<sequence length="385" mass="41526">MPPSNPAWDAADYRFMARAIRLARRGLFTTDPNPRVGCVLARGGDVVGEGWHERAGLPHAERNALTQAGEAARGATAYVTLEPCCHVGRTGPCTRALLASGVRRVVGAMTDPNPRVSGQGFAELEGAGVRVETGLMALEAEALNPGFCQRFRQGRPFVRCKLAMSLDGRTAMSSGESQWITGPPARRDVQRLRARSSAILTGLGTVLTDNPSLTVRPEEWAPDAPYGDAANIPVRQPLRVVLDPKLATPLEAAILRSGEAPTLLIAASDHWAEDRAEAIRGTGTQVAEVPGVDDALDLRRVMEYLAECEINEVLLECGARLAGAMLREGLIDELIVYLAPTLMGSDARGLFALPEIRRMADRRHLEIAGIRPVGRDWRITARPVA</sequence>
<keyword evidence="9 13" id="KW-0862">Zinc</keyword>
<protein>
    <recommendedName>
        <fullName evidence="13">Riboflavin biosynthesis protein RibD</fullName>
    </recommendedName>
    <domain>
        <recommendedName>
            <fullName evidence="13">Diaminohydroxyphosphoribosylaminopyrimidine deaminase</fullName>
            <shortName evidence="13">DRAP deaminase</shortName>
            <ecNumber evidence="13">3.5.4.26</ecNumber>
        </recommendedName>
        <alternativeName>
            <fullName evidence="13">Riboflavin-specific deaminase</fullName>
        </alternativeName>
    </domain>
    <domain>
        <recommendedName>
            <fullName evidence="13">5-amino-6-(5-phosphoribosylamino)uracil reductase</fullName>
            <ecNumber evidence="13">1.1.1.193</ecNumber>
        </recommendedName>
        <alternativeName>
            <fullName evidence="13">HTP reductase</fullName>
        </alternativeName>
    </domain>
</protein>
<dbReference type="InterPro" id="IPR002734">
    <property type="entry name" value="RibDG_C"/>
</dbReference>
<dbReference type="Gene3D" id="3.40.140.10">
    <property type="entry name" value="Cytidine Deaminase, domain 2"/>
    <property type="match status" value="1"/>
</dbReference>
<dbReference type="Pfam" id="PF00383">
    <property type="entry name" value="dCMP_cyt_deam_1"/>
    <property type="match status" value="1"/>
</dbReference>
<evidence type="ECO:0000256" key="6">
    <source>
        <dbReference type="ARBA" id="ARBA00022619"/>
    </source>
</evidence>
<dbReference type="GO" id="GO:0050661">
    <property type="term" value="F:NADP binding"/>
    <property type="evidence" value="ECO:0007669"/>
    <property type="project" value="InterPro"/>
</dbReference>
<feature type="binding site" evidence="15">
    <location>
        <position position="205"/>
    </location>
    <ligand>
        <name>NADP(+)</name>
        <dbReference type="ChEBI" id="CHEBI:58349"/>
    </ligand>
</feature>
<evidence type="ECO:0000256" key="8">
    <source>
        <dbReference type="ARBA" id="ARBA00022801"/>
    </source>
</evidence>
<dbReference type="Pfam" id="PF01872">
    <property type="entry name" value="RibD_C"/>
    <property type="match status" value="1"/>
</dbReference>
<keyword evidence="12" id="KW-0511">Multifunctional enzyme</keyword>
<comment type="function">
    <text evidence="1 13">Converts 2,5-diamino-6-(ribosylamino)-4(3h)-pyrimidinone 5'-phosphate into 5-amino-6-(ribosylamino)-2,4(1h,3h)-pyrimidinedione 5'-phosphate.</text>
</comment>
<evidence type="ECO:0000256" key="10">
    <source>
        <dbReference type="ARBA" id="ARBA00022857"/>
    </source>
</evidence>
<feature type="binding site" evidence="16">
    <location>
        <position position="84"/>
    </location>
    <ligand>
        <name>Zn(2+)</name>
        <dbReference type="ChEBI" id="CHEBI:29105"/>
        <note>catalytic</note>
    </ligand>
</feature>
<dbReference type="CDD" id="cd01284">
    <property type="entry name" value="Riboflavin_deaminase-reductase"/>
    <property type="match status" value="1"/>
</dbReference>
<dbReference type="PANTHER" id="PTHR38011">
    <property type="entry name" value="DIHYDROFOLATE REDUCTASE FAMILY PROTEIN (AFU_ORTHOLOGUE AFUA_8G06820)"/>
    <property type="match status" value="1"/>
</dbReference>
<keyword evidence="6 13" id="KW-0686">Riboflavin biosynthesis</keyword>
<evidence type="ECO:0000256" key="3">
    <source>
        <dbReference type="ARBA" id="ARBA00004910"/>
    </source>
</evidence>
<feature type="binding site" evidence="16">
    <location>
        <position position="59"/>
    </location>
    <ligand>
        <name>Zn(2+)</name>
        <dbReference type="ChEBI" id="CHEBI:29105"/>
        <note>catalytic</note>
    </ligand>
</feature>
<comment type="similarity">
    <text evidence="5 13">In the C-terminal section; belongs to the HTP reductase family.</text>
</comment>
<dbReference type="InterPro" id="IPR004794">
    <property type="entry name" value="Eubact_RibD"/>
</dbReference>
<dbReference type="NCBIfam" id="TIGR00227">
    <property type="entry name" value="ribD_Cterm"/>
    <property type="match status" value="1"/>
</dbReference>
<feature type="binding site" evidence="15">
    <location>
        <position position="216"/>
    </location>
    <ligand>
        <name>substrate</name>
    </ligand>
</feature>
<dbReference type="PROSITE" id="PS00903">
    <property type="entry name" value="CYT_DCMP_DEAMINASES_1"/>
    <property type="match status" value="1"/>
</dbReference>
<organism evidence="19">
    <name type="scientific">Candidatus Kentrum sp. DK</name>
    <dbReference type="NCBI Taxonomy" id="2126562"/>
    <lineage>
        <taxon>Bacteria</taxon>
        <taxon>Pseudomonadati</taxon>
        <taxon>Pseudomonadota</taxon>
        <taxon>Gammaproteobacteria</taxon>
        <taxon>Candidatus Kentrum</taxon>
    </lineage>
</organism>
<feature type="binding site" evidence="15">
    <location>
        <position position="177"/>
    </location>
    <ligand>
        <name>substrate</name>
    </ligand>
</feature>
<dbReference type="PROSITE" id="PS51747">
    <property type="entry name" value="CYT_DCMP_DEAMINASES_2"/>
    <property type="match status" value="1"/>
</dbReference>
<evidence type="ECO:0000256" key="11">
    <source>
        <dbReference type="ARBA" id="ARBA00023002"/>
    </source>
</evidence>
<dbReference type="InterPro" id="IPR024072">
    <property type="entry name" value="DHFR-like_dom_sf"/>
</dbReference>
<feature type="binding site" evidence="15">
    <location>
        <position position="316"/>
    </location>
    <ligand>
        <name>substrate</name>
    </ligand>
</feature>
<feature type="binding site" evidence="15">
    <location>
        <position position="193"/>
    </location>
    <ligand>
        <name>substrate</name>
    </ligand>
</feature>
<name>A0A450T6Y9_9GAMM</name>
<feature type="binding site" evidence="15">
    <location>
        <position position="213"/>
    </location>
    <ligand>
        <name>substrate</name>
    </ligand>
</feature>
<feature type="binding site" evidence="16">
    <location>
        <position position="93"/>
    </location>
    <ligand>
        <name>Zn(2+)</name>
        <dbReference type="ChEBI" id="CHEBI:29105"/>
        <note>catalytic</note>
    </ligand>
</feature>
<feature type="binding site" evidence="15">
    <location>
        <begin position="318"/>
        <end position="324"/>
    </location>
    <ligand>
        <name>NADP(+)</name>
        <dbReference type="ChEBI" id="CHEBI:58349"/>
    </ligand>
</feature>
<dbReference type="GO" id="GO:0008270">
    <property type="term" value="F:zinc ion binding"/>
    <property type="evidence" value="ECO:0007669"/>
    <property type="project" value="InterPro"/>
</dbReference>
<dbReference type="EMBL" id="CAADEY010000097">
    <property type="protein sequence ID" value="VFJ62494.1"/>
    <property type="molecule type" value="Genomic_DNA"/>
</dbReference>
<evidence type="ECO:0000256" key="5">
    <source>
        <dbReference type="ARBA" id="ARBA00007417"/>
    </source>
</evidence>
<dbReference type="InterPro" id="IPR002125">
    <property type="entry name" value="CMP_dCMP_dom"/>
</dbReference>
<dbReference type="Gene3D" id="3.40.430.10">
    <property type="entry name" value="Dihydrofolate Reductase, subunit A"/>
    <property type="match status" value="1"/>
</dbReference>
<evidence type="ECO:0000256" key="15">
    <source>
        <dbReference type="PIRSR" id="PIRSR006769-2"/>
    </source>
</evidence>
<accession>A0A450T6Y9</accession>
<dbReference type="PIRSF" id="PIRSF006769">
    <property type="entry name" value="RibD"/>
    <property type="match status" value="1"/>
</dbReference>
<evidence type="ECO:0000313" key="19">
    <source>
        <dbReference type="EMBL" id="VFJ62494.1"/>
    </source>
</evidence>
<dbReference type="GO" id="GO:0008703">
    <property type="term" value="F:5-amino-6-(5-phosphoribosylamino)uracil reductase activity"/>
    <property type="evidence" value="ECO:0007669"/>
    <property type="project" value="UniProtKB-EC"/>
</dbReference>
<feature type="binding site" evidence="15">
    <location>
        <position position="179"/>
    </location>
    <ligand>
        <name>NADP(+)</name>
        <dbReference type="ChEBI" id="CHEBI:58349"/>
    </ligand>
</feature>
<dbReference type="GO" id="GO:0008835">
    <property type="term" value="F:diaminohydroxyphosphoribosylaminopyrimidine deaminase activity"/>
    <property type="evidence" value="ECO:0007669"/>
    <property type="project" value="UniProtKB-EC"/>
</dbReference>
<evidence type="ECO:0000256" key="1">
    <source>
        <dbReference type="ARBA" id="ARBA00002151"/>
    </source>
</evidence>
<evidence type="ECO:0000256" key="13">
    <source>
        <dbReference type="PIRNR" id="PIRNR006769"/>
    </source>
</evidence>
<evidence type="ECO:0000256" key="7">
    <source>
        <dbReference type="ARBA" id="ARBA00022723"/>
    </source>
</evidence>
<dbReference type="InterPro" id="IPR011549">
    <property type="entry name" value="RibD_C"/>
</dbReference>
<comment type="catalytic activity">
    <reaction evidence="13">
        <text>2,5-diamino-6-hydroxy-4-(5-phosphoribosylamino)-pyrimidine + H2O + H(+) = 5-amino-6-(5-phospho-D-ribosylamino)uracil + NH4(+)</text>
        <dbReference type="Rhea" id="RHEA:21868"/>
        <dbReference type="ChEBI" id="CHEBI:15377"/>
        <dbReference type="ChEBI" id="CHEBI:15378"/>
        <dbReference type="ChEBI" id="CHEBI:28938"/>
        <dbReference type="ChEBI" id="CHEBI:58453"/>
        <dbReference type="ChEBI" id="CHEBI:58614"/>
        <dbReference type="EC" id="3.5.4.26"/>
    </reaction>
</comment>
<comment type="cofactor">
    <cofactor evidence="13 16">
        <name>Zn(2+)</name>
        <dbReference type="ChEBI" id="CHEBI:29105"/>
    </cofactor>
    <text evidence="13 16">Binds 1 zinc ion.</text>
</comment>
<feature type="binding site" evidence="15">
    <location>
        <position position="209"/>
    </location>
    <ligand>
        <name>NADP(+)</name>
        <dbReference type="ChEBI" id="CHEBI:58349"/>
    </ligand>
</feature>
<evidence type="ECO:0000313" key="18">
    <source>
        <dbReference type="EMBL" id="VFJ43065.1"/>
    </source>
</evidence>
<dbReference type="NCBIfam" id="TIGR00326">
    <property type="entry name" value="eubact_ribD"/>
    <property type="match status" value="1"/>
</dbReference>
<dbReference type="UniPathway" id="UPA00275">
    <property type="reaction ID" value="UER00401"/>
</dbReference>
<evidence type="ECO:0000259" key="17">
    <source>
        <dbReference type="PROSITE" id="PS51747"/>
    </source>
</evidence>
<dbReference type="GO" id="GO:0009231">
    <property type="term" value="P:riboflavin biosynthetic process"/>
    <property type="evidence" value="ECO:0007669"/>
    <property type="project" value="UniProtKB-UniPathway"/>
</dbReference>
<feature type="active site" description="Proton donor" evidence="14">
    <location>
        <position position="61"/>
    </location>
</feature>
<feature type="binding site" evidence="15">
    <location>
        <position position="163"/>
    </location>
    <ligand>
        <name>NADP(+)</name>
        <dbReference type="ChEBI" id="CHEBI:58349"/>
    </ligand>
</feature>
<dbReference type="SUPFAM" id="SSF53927">
    <property type="entry name" value="Cytidine deaminase-like"/>
    <property type="match status" value="1"/>
</dbReference>
<keyword evidence="8 13" id="KW-0378">Hydrolase</keyword>
<reference evidence="19" key="1">
    <citation type="submission" date="2019-02" db="EMBL/GenBank/DDBJ databases">
        <authorList>
            <person name="Gruber-Vodicka R. H."/>
            <person name="Seah K. B. B."/>
        </authorList>
    </citation>
    <scope>NUCLEOTIDE SEQUENCE</scope>
    <source>
        <strain evidence="19">BECK_DK161</strain>
        <strain evidence="18">BECK_DK47</strain>
    </source>
</reference>
<gene>
    <name evidence="18" type="ORF">BECKDK2373B_GA0170837_100445</name>
    <name evidence="19" type="ORF">BECKDK2373C_GA0170839_109711</name>
</gene>
<dbReference type="SUPFAM" id="SSF53597">
    <property type="entry name" value="Dihydrofolate reductase-like"/>
    <property type="match status" value="1"/>
</dbReference>
<dbReference type="FunFam" id="3.40.140.10:FF:000025">
    <property type="entry name" value="Riboflavin biosynthesis protein RibD"/>
    <property type="match status" value="1"/>
</dbReference>
<feature type="domain" description="CMP/dCMP-type deaminase" evidence="17">
    <location>
        <begin position="10"/>
        <end position="132"/>
    </location>
</feature>
<dbReference type="EMBL" id="CAADEX010000004">
    <property type="protein sequence ID" value="VFJ43065.1"/>
    <property type="molecule type" value="Genomic_DNA"/>
</dbReference>
<dbReference type="EC" id="1.1.1.193" evidence="13"/>